<dbReference type="RefSeq" id="WP_229751838.1">
    <property type="nucleotide sequence ID" value="NZ_BMHQ01000003.1"/>
</dbReference>
<evidence type="ECO:0000313" key="3">
    <source>
        <dbReference type="Proteomes" id="UP000625210"/>
    </source>
</evidence>
<dbReference type="InterPro" id="IPR036680">
    <property type="entry name" value="SPOR-like_sf"/>
</dbReference>
<protein>
    <recommendedName>
        <fullName evidence="1">SPOR domain-containing protein</fullName>
    </recommendedName>
</protein>
<comment type="caution">
    <text evidence="2">The sequence shown here is derived from an EMBL/GenBank/DDBJ whole genome shotgun (WGS) entry which is preliminary data.</text>
</comment>
<name>A0A8J2VDI6_9BACL</name>
<gene>
    <name evidence="2" type="ORF">GCM10011571_11350</name>
</gene>
<dbReference type="GO" id="GO:0042834">
    <property type="term" value="F:peptidoglycan binding"/>
    <property type="evidence" value="ECO:0007669"/>
    <property type="project" value="InterPro"/>
</dbReference>
<reference evidence="2" key="2">
    <citation type="submission" date="2020-09" db="EMBL/GenBank/DDBJ databases">
        <authorList>
            <person name="Sun Q."/>
            <person name="Zhou Y."/>
        </authorList>
    </citation>
    <scope>NUCLEOTIDE SEQUENCE</scope>
    <source>
        <strain evidence="2">CGMCC 1.15179</strain>
    </source>
</reference>
<dbReference type="InterPro" id="IPR007730">
    <property type="entry name" value="SPOR-like_dom"/>
</dbReference>
<feature type="domain" description="SPOR" evidence="1">
    <location>
        <begin position="31"/>
        <end position="91"/>
    </location>
</feature>
<sequence>MGCAGTCRFIVHGTVLLGNDSFLRVLAKAYARGLAKAFGFKQKKVEPKPELKQEPDGDGVFYRVVTGSFENKKNAEERMEELKKKGFDSFIDVYKK</sequence>
<evidence type="ECO:0000313" key="2">
    <source>
        <dbReference type="EMBL" id="GGE11703.1"/>
    </source>
</evidence>
<keyword evidence="3" id="KW-1185">Reference proteome</keyword>
<dbReference type="Proteomes" id="UP000625210">
    <property type="component" value="Unassembled WGS sequence"/>
</dbReference>
<proteinExistence type="predicted"/>
<organism evidence="2 3">
    <name type="scientific">Marinithermofilum abyssi</name>
    <dbReference type="NCBI Taxonomy" id="1571185"/>
    <lineage>
        <taxon>Bacteria</taxon>
        <taxon>Bacillati</taxon>
        <taxon>Bacillota</taxon>
        <taxon>Bacilli</taxon>
        <taxon>Bacillales</taxon>
        <taxon>Thermoactinomycetaceae</taxon>
        <taxon>Marinithermofilum</taxon>
    </lineage>
</organism>
<reference evidence="2" key="1">
    <citation type="journal article" date="2014" name="Int. J. Syst. Evol. Microbiol.">
        <title>Complete genome sequence of Corynebacterium casei LMG S-19264T (=DSM 44701T), isolated from a smear-ripened cheese.</title>
        <authorList>
            <consortium name="US DOE Joint Genome Institute (JGI-PGF)"/>
            <person name="Walter F."/>
            <person name="Albersmeier A."/>
            <person name="Kalinowski J."/>
            <person name="Ruckert C."/>
        </authorList>
    </citation>
    <scope>NUCLEOTIDE SEQUENCE</scope>
    <source>
        <strain evidence="2">CGMCC 1.15179</strain>
    </source>
</reference>
<dbReference type="SUPFAM" id="SSF110997">
    <property type="entry name" value="Sporulation related repeat"/>
    <property type="match status" value="1"/>
</dbReference>
<dbReference type="EMBL" id="BMHQ01000003">
    <property type="protein sequence ID" value="GGE11703.1"/>
    <property type="molecule type" value="Genomic_DNA"/>
</dbReference>
<accession>A0A8J2VDI6</accession>
<dbReference type="Gene3D" id="3.30.70.1070">
    <property type="entry name" value="Sporulation related repeat"/>
    <property type="match status" value="1"/>
</dbReference>
<dbReference type="Pfam" id="PF05036">
    <property type="entry name" value="SPOR"/>
    <property type="match status" value="1"/>
</dbReference>
<evidence type="ECO:0000259" key="1">
    <source>
        <dbReference type="Pfam" id="PF05036"/>
    </source>
</evidence>
<dbReference type="AlphaFoldDB" id="A0A8J2VDI6"/>